<dbReference type="AlphaFoldDB" id="G5AAF0"/>
<dbReference type="InParanoid" id="G5AAF0"/>
<sequence length="154" mass="16747">MGGEEMPYAIQVDQDAGTQHGLGITVGKWEVGLFGCCTHMVPNCCMVFCCPCVSLAQISARLGKLKYDIALVLFVLLFFCTGGTASLVGLIWLWQTRAQTRERFQIPGSCCGDFCASCFCGCCTMTQIATHIKSYKPGSCNFSAQNTLPPYERA</sequence>
<dbReference type="KEGG" id="psoj:PHYSODRAFT_340650"/>
<feature type="transmembrane region" description="Helical" evidence="1">
    <location>
        <begin position="69"/>
        <end position="94"/>
    </location>
</feature>
<keyword evidence="4" id="KW-1185">Reference proteome</keyword>
<dbReference type="GeneID" id="20648484"/>
<dbReference type="KEGG" id="psoj:PHYSODRAFT_343195"/>
<evidence type="ECO:0000256" key="1">
    <source>
        <dbReference type="SAM" id="Phobius"/>
    </source>
</evidence>
<dbReference type="STRING" id="1094619.G5AAF0"/>
<proteinExistence type="predicted"/>
<dbReference type="RefSeq" id="XP_009540031.1">
    <property type="nucleotide sequence ID" value="XM_009541736.1"/>
</dbReference>
<evidence type="ECO:0000313" key="4">
    <source>
        <dbReference type="Proteomes" id="UP000002640"/>
    </source>
</evidence>
<gene>
    <name evidence="3" type="ORF">PHYSODRAFT_340650</name>
    <name evidence="2" type="ORF">PHYSODRAFT_343195</name>
</gene>
<protein>
    <recommendedName>
        <fullName evidence="5">PLAC8 family protein</fullName>
    </recommendedName>
</protein>
<dbReference type="Proteomes" id="UP000002640">
    <property type="component" value="Unassembled WGS sequence"/>
</dbReference>
<reference evidence="3" key="2">
    <citation type="submission" date="2011-09" db="EMBL/GenBank/DDBJ databases">
        <authorList>
            <consortium name="US DOE Joint Genome Institute (JGI-PGF)"/>
            <person name="Aerts A."/>
            <person name="Grimwood J."/>
            <person name="Schmutz J."/>
            <person name="Lucas S."/>
            <person name="Hammon N."/>
            <person name="Glavina del Rio T."/>
            <person name="Dalin E."/>
            <person name="Tice H."/>
            <person name="Pitluck S."/>
            <person name="Dehal P."/>
            <person name="Chapman J."/>
            <person name="Putman N.H."/>
            <person name="Salamov A.A."/>
            <person name="Terry A."/>
            <person name="Rokhsar D.S."/>
            <person name="Boore J.L."/>
            <person name="Tripathy S."/>
            <person name="Tyler B.M."/>
            <person name="Grigoriev I.V."/>
        </authorList>
    </citation>
    <scope>NUCLEOTIDE SEQUENCE</scope>
    <source>
        <strain evidence="3">P6497</strain>
    </source>
</reference>
<dbReference type="GeneID" id="20647947"/>
<name>G5AAF0_PHYSP</name>
<evidence type="ECO:0000313" key="3">
    <source>
        <dbReference type="EMBL" id="EGZ07579.1"/>
    </source>
</evidence>
<reference evidence="3 4" key="1">
    <citation type="journal article" date="2006" name="Science">
        <title>Phytophthora genome sequences uncover evolutionary origins and mechanisms of pathogenesis.</title>
        <authorList>
            <person name="Tyler B.M."/>
            <person name="Tripathy S."/>
            <person name="Zhang X."/>
            <person name="Dehal P."/>
            <person name="Jiang R.H."/>
            <person name="Aerts A."/>
            <person name="Arredondo F.D."/>
            <person name="Baxter L."/>
            <person name="Bensasson D."/>
            <person name="Beynon J.L."/>
            <person name="Chapman J."/>
            <person name="Damasceno C.M."/>
            <person name="Dorrance A.E."/>
            <person name="Dou D."/>
            <person name="Dickerman A.W."/>
            <person name="Dubchak I.L."/>
            <person name="Garbelotto M."/>
            <person name="Gijzen M."/>
            <person name="Gordon S.G."/>
            <person name="Govers F."/>
            <person name="Grunwald N.J."/>
            <person name="Huang W."/>
            <person name="Ivors K.L."/>
            <person name="Jones R.W."/>
            <person name="Kamoun S."/>
            <person name="Krampis K."/>
            <person name="Lamour K.H."/>
            <person name="Lee M.K."/>
            <person name="McDonald W.H."/>
            <person name="Medina M."/>
            <person name="Meijer H.J."/>
            <person name="Nordberg E.K."/>
            <person name="Maclean D.J."/>
            <person name="Ospina-Giraldo M.D."/>
            <person name="Morris P.F."/>
            <person name="Phuntumart V."/>
            <person name="Putnam N.H."/>
            <person name="Rash S."/>
            <person name="Rose J.K."/>
            <person name="Sakihama Y."/>
            <person name="Salamov A.A."/>
            <person name="Savidor A."/>
            <person name="Scheuring C.F."/>
            <person name="Smith B.M."/>
            <person name="Sobral B.W."/>
            <person name="Terry A."/>
            <person name="Torto-Alalibo T.A."/>
            <person name="Win J."/>
            <person name="Xu Z."/>
            <person name="Zhang H."/>
            <person name="Grigoriev I.V."/>
            <person name="Rokhsar D.S."/>
            <person name="Boore J.L."/>
        </authorList>
    </citation>
    <scope>NUCLEOTIDE SEQUENCE [LARGE SCALE GENOMIC DNA]</scope>
    <source>
        <strain evidence="3 4">P6497</strain>
    </source>
</reference>
<dbReference type="EMBL" id="JH159162">
    <property type="protein sequence ID" value="EGZ07579.1"/>
    <property type="molecule type" value="Genomic_DNA"/>
</dbReference>
<keyword evidence="1" id="KW-1133">Transmembrane helix</keyword>
<organism evidence="4">
    <name type="scientific">Phytophthora sojae (strain P6497)</name>
    <name type="common">Soybean stem and root rot agent</name>
    <name type="synonym">Phytophthora megasperma f. sp. glycines</name>
    <dbReference type="NCBI Taxonomy" id="1094619"/>
    <lineage>
        <taxon>Eukaryota</taxon>
        <taxon>Sar</taxon>
        <taxon>Stramenopiles</taxon>
        <taxon>Oomycota</taxon>
        <taxon>Peronosporomycetes</taxon>
        <taxon>Peronosporales</taxon>
        <taxon>Peronosporaceae</taxon>
        <taxon>Phytophthora</taxon>
    </lineage>
</organism>
<dbReference type="NCBIfam" id="TIGR01571">
    <property type="entry name" value="A_thal_Cys_rich"/>
    <property type="match status" value="1"/>
</dbReference>
<dbReference type="PANTHER" id="PTHR15907">
    <property type="entry name" value="DUF614 FAMILY PROTEIN-RELATED"/>
    <property type="match status" value="1"/>
</dbReference>
<accession>G5AAF0</accession>
<dbReference type="RefSeq" id="XP_009537145.1">
    <property type="nucleotide sequence ID" value="XM_009538850.1"/>
</dbReference>
<dbReference type="InterPro" id="IPR006461">
    <property type="entry name" value="PLAC_motif_containing"/>
</dbReference>
<dbReference type="EMBL" id="JH159180">
    <property type="protein sequence ID" value="EGZ04535.1"/>
    <property type="molecule type" value="Genomic_DNA"/>
</dbReference>
<keyword evidence="1" id="KW-0472">Membrane</keyword>
<evidence type="ECO:0000313" key="2">
    <source>
        <dbReference type="EMBL" id="EGZ04535.1"/>
    </source>
</evidence>
<evidence type="ECO:0008006" key="5">
    <source>
        <dbReference type="Google" id="ProtNLM"/>
    </source>
</evidence>
<dbReference type="Pfam" id="PF04749">
    <property type="entry name" value="PLAC8"/>
    <property type="match status" value="1"/>
</dbReference>
<keyword evidence="1" id="KW-0812">Transmembrane</keyword>